<evidence type="ECO:0000313" key="1">
    <source>
        <dbReference type="EMBL" id="XDJ02107.1"/>
    </source>
</evidence>
<organism evidence="1">
    <name type="scientific">Enterococcus phage PMBT56</name>
    <dbReference type="NCBI Taxonomy" id="3229530"/>
    <lineage>
        <taxon>Viruses</taxon>
        <taxon>Duplodnaviria</taxon>
        <taxon>Heunggongvirae</taxon>
        <taxon>Uroviricota</taxon>
        <taxon>Caudoviricetes</taxon>
        <taxon>Saphexavirus</taxon>
    </lineage>
</organism>
<proteinExistence type="predicted"/>
<protein>
    <submittedName>
        <fullName evidence="1">Uncharacterized protein</fullName>
    </submittedName>
</protein>
<sequence>MLYLCLNHKTLRSLSSRAASLTLSYNLLKSVVKLFSKLLFLSLRPLRPVY</sequence>
<name>A0AB39C6A1_9CAUD</name>
<accession>A0AB39C6A1</accession>
<reference evidence="1" key="1">
    <citation type="submission" date="2024-06" db="EMBL/GenBank/DDBJ databases">
        <title>This phage originates from the Bacteriophage catalogue of the Bacteriophage Competence Centre, Department of Microbiology und Biotechnology, Max Rubner-Institut, Kiel, Germany.</title>
        <authorList>
            <person name="Sprotte S."/>
            <person name="Brinks E."/>
            <person name="Hille F."/>
        </authorList>
    </citation>
    <scope>NUCLEOTIDE SEQUENCE</scope>
</reference>
<dbReference type="EMBL" id="PP944851">
    <property type="protein sequence ID" value="XDJ02107.1"/>
    <property type="molecule type" value="Genomic_DNA"/>
</dbReference>